<organism evidence="1 2">
    <name type="scientific">Dibothriocephalus latus</name>
    <name type="common">Fish tapeworm</name>
    <name type="synonym">Diphyllobothrium latum</name>
    <dbReference type="NCBI Taxonomy" id="60516"/>
    <lineage>
        <taxon>Eukaryota</taxon>
        <taxon>Metazoa</taxon>
        <taxon>Spiralia</taxon>
        <taxon>Lophotrochozoa</taxon>
        <taxon>Platyhelminthes</taxon>
        <taxon>Cestoda</taxon>
        <taxon>Eucestoda</taxon>
        <taxon>Diphyllobothriidea</taxon>
        <taxon>Diphyllobothriidae</taxon>
        <taxon>Dibothriocephalus</taxon>
    </lineage>
</organism>
<dbReference type="Proteomes" id="UP000281553">
    <property type="component" value="Unassembled WGS sequence"/>
</dbReference>
<reference evidence="1 2" key="1">
    <citation type="submission" date="2018-11" db="EMBL/GenBank/DDBJ databases">
        <authorList>
            <consortium name="Pathogen Informatics"/>
        </authorList>
    </citation>
    <scope>NUCLEOTIDE SEQUENCE [LARGE SCALE GENOMIC DNA]</scope>
</reference>
<sequence>MLPTNYLLSSGRFWAHSTGSRALHQSTRTLTTKRKIYNVLFFPNAPPPGKPTDLKLRTTTGSKGGAKAGRLLVATWSPPVTSATSGTETSAGSDWLQYSIQWNLLLRRHKNLADAIADEAYSLGGLSYEIRVAAFDQFQTGQEVLGRAELPDD</sequence>
<name>A0A3P7P4S4_DIBLA</name>
<dbReference type="AlphaFoldDB" id="A0A3P7P4S4"/>
<accession>A0A3P7P4S4</accession>
<dbReference type="EMBL" id="UYRU01055473">
    <property type="protein sequence ID" value="VDN13056.1"/>
    <property type="molecule type" value="Genomic_DNA"/>
</dbReference>
<protein>
    <submittedName>
        <fullName evidence="1">Uncharacterized protein</fullName>
    </submittedName>
</protein>
<evidence type="ECO:0000313" key="1">
    <source>
        <dbReference type="EMBL" id="VDN13056.1"/>
    </source>
</evidence>
<proteinExistence type="predicted"/>
<keyword evidence="2" id="KW-1185">Reference proteome</keyword>
<feature type="non-terminal residue" evidence="1">
    <location>
        <position position="153"/>
    </location>
</feature>
<evidence type="ECO:0000313" key="2">
    <source>
        <dbReference type="Proteomes" id="UP000281553"/>
    </source>
</evidence>
<gene>
    <name evidence="1" type="ORF">DILT_LOCUS8887</name>
</gene>